<proteinExistence type="predicted"/>
<accession>A0ABY7LDY1</accession>
<keyword evidence="1" id="KW-1133">Transmembrane helix</keyword>
<evidence type="ECO:0000313" key="3">
    <source>
        <dbReference type="Proteomes" id="UP001164676"/>
    </source>
</evidence>
<dbReference type="EMBL" id="CP114584">
    <property type="protein sequence ID" value="WBA13680.1"/>
    <property type="molecule type" value="Genomic_DNA"/>
</dbReference>
<reference evidence="2" key="1">
    <citation type="submission" date="2022-09" db="EMBL/GenBank/DDBJ databases">
        <authorList>
            <person name="Li Z.-J."/>
        </authorList>
    </citation>
    <scope>NUCLEOTIDE SEQUENCE</scope>
    <source>
        <strain evidence="2">TGB10</strain>
    </source>
</reference>
<keyword evidence="3" id="KW-1185">Reference proteome</keyword>
<name>A0ABY7LDY1_9GAMM</name>
<dbReference type="Proteomes" id="UP001164676">
    <property type="component" value="Chromosome"/>
</dbReference>
<dbReference type="RefSeq" id="WP_269597065.1">
    <property type="nucleotide sequence ID" value="NZ_CP114584.1"/>
</dbReference>
<feature type="transmembrane region" description="Helical" evidence="1">
    <location>
        <begin position="6"/>
        <end position="29"/>
    </location>
</feature>
<sequence>MAAEIYNLVTVIIYTVSAIIALVMLGIALSQLRQLTAQVTQAVKSNSISQLSALLALEQQIADRRLVLSEAAIAVSEAKNAGEEEFTALELRLNEAKQMYLNALDRLCFCVNKELLNAEDMRLEYRDIIKAAVNDFPDDFTMATTYRNIKKVYESWADK</sequence>
<protein>
    <submittedName>
        <fullName evidence="2">Uncharacterized protein</fullName>
    </submittedName>
</protein>
<keyword evidence="1" id="KW-0472">Membrane</keyword>
<organism evidence="2 3">
    <name type="scientific">Salinivibrio proteolyticus</name>
    <dbReference type="NCBI Taxonomy" id="334715"/>
    <lineage>
        <taxon>Bacteria</taxon>
        <taxon>Pseudomonadati</taxon>
        <taxon>Pseudomonadota</taxon>
        <taxon>Gammaproteobacteria</taxon>
        <taxon>Vibrionales</taxon>
        <taxon>Vibrionaceae</taxon>
        <taxon>Salinivibrio</taxon>
    </lineage>
</organism>
<evidence type="ECO:0000256" key="1">
    <source>
        <dbReference type="SAM" id="Phobius"/>
    </source>
</evidence>
<gene>
    <name evidence="2" type="ORF">N7E60_07910</name>
</gene>
<keyword evidence="1" id="KW-0812">Transmembrane</keyword>
<evidence type="ECO:0000313" key="2">
    <source>
        <dbReference type="EMBL" id="WBA13680.1"/>
    </source>
</evidence>